<gene>
    <name evidence="2" type="ORF">ZHAS_00022051</name>
</gene>
<protein>
    <submittedName>
        <fullName evidence="2 3">Uncharacterized protein</fullName>
    </submittedName>
</protein>
<reference evidence="2 4" key="1">
    <citation type="journal article" date="2014" name="BMC Genomics">
        <title>Genome sequence of Anopheles sinensis provides insight into genetics basis of mosquito competence for malaria parasites.</title>
        <authorList>
            <person name="Zhou D."/>
            <person name="Zhang D."/>
            <person name="Ding G."/>
            <person name="Shi L."/>
            <person name="Hou Q."/>
            <person name="Ye Y."/>
            <person name="Xu Y."/>
            <person name="Zhou H."/>
            <person name="Xiong C."/>
            <person name="Li S."/>
            <person name="Yu J."/>
            <person name="Hong S."/>
            <person name="Yu X."/>
            <person name="Zou P."/>
            <person name="Chen C."/>
            <person name="Chang X."/>
            <person name="Wang W."/>
            <person name="Lv Y."/>
            <person name="Sun Y."/>
            <person name="Ma L."/>
            <person name="Shen B."/>
            <person name="Zhu C."/>
        </authorList>
    </citation>
    <scope>NUCLEOTIDE SEQUENCE [LARGE SCALE GENOMIC DNA]</scope>
</reference>
<dbReference type="Proteomes" id="UP000030765">
    <property type="component" value="Unassembled WGS sequence"/>
</dbReference>
<evidence type="ECO:0000313" key="2">
    <source>
        <dbReference type="EMBL" id="KFB53812.1"/>
    </source>
</evidence>
<dbReference type="EMBL" id="ATLV01027049">
    <property type="status" value="NOT_ANNOTATED_CDS"/>
    <property type="molecule type" value="Genomic_DNA"/>
</dbReference>
<feature type="region of interest" description="Disordered" evidence="1">
    <location>
        <begin position="1"/>
        <end position="54"/>
    </location>
</feature>
<dbReference type="VEuPathDB" id="VectorBase:ASIC022051"/>
<feature type="compositionally biased region" description="Basic and acidic residues" evidence="1">
    <location>
        <begin position="24"/>
        <end position="36"/>
    </location>
</feature>
<evidence type="ECO:0000313" key="4">
    <source>
        <dbReference type="Proteomes" id="UP000030765"/>
    </source>
</evidence>
<dbReference type="EnsemblMetazoa" id="ASIC022051-RA">
    <property type="protein sequence ID" value="ASIC022051-PA"/>
    <property type="gene ID" value="ASIC022051"/>
</dbReference>
<name>A0A084WUB8_ANOSI</name>
<dbReference type="AlphaFoldDB" id="A0A084WUB8"/>
<evidence type="ECO:0000313" key="3">
    <source>
        <dbReference type="EnsemblMetazoa" id="ASIC022051-PA"/>
    </source>
</evidence>
<accession>A0A084WUB8</accession>
<reference evidence="3" key="2">
    <citation type="submission" date="2020-05" db="UniProtKB">
        <authorList>
            <consortium name="EnsemblMetazoa"/>
        </authorList>
    </citation>
    <scope>IDENTIFICATION</scope>
</reference>
<evidence type="ECO:0000256" key="1">
    <source>
        <dbReference type="SAM" id="MobiDB-lite"/>
    </source>
</evidence>
<dbReference type="EMBL" id="KE525421">
    <property type="protein sequence ID" value="KFB53812.1"/>
    <property type="molecule type" value="Genomic_DNA"/>
</dbReference>
<feature type="compositionally biased region" description="Basic residues" evidence="1">
    <location>
        <begin position="1"/>
        <end position="12"/>
    </location>
</feature>
<sequence length="67" mass="7653">MAKRCRKRRTKGSKGGWSIKKKNRDASKSDTTDQTKSKPTFGPACRDGEKPKHHGEAAWKKFIFTCR</sequence>
<keyword evidence="4" id="KW-1185">Reference proteome</keyword>
<proteinExistence type="predicted"/>
<organism evidence="2">
    <name type="scientific">Anopheles sinensis</name>
    <name type="common">Mosquito</name>
    <dbReference type="NCBI Taxonomy" id="74873"/>
    <lineage>
        <taxon>Eukaryota</taxon>
        <taxon>Metazoa</taxon>
        <taxon>Ecdysozoa</taxon>
        <taxon>Arthropoda</taxon>
        <taxon>Hexapoda</taxon>
        <taxon>Insecta</taxon>
        <taxon>Pterygota</taxon>
        <taxon>Neoptera</taxon>
        <taxon>Endopterygota</taxon>
        <taxon>Diptera</taxon>
        <taxon>Nematocera</taxon>
        <taxon>Culicoidea</taxon>
        <taxon>Culicidae</taxon>
        <taxon>Anophelinae</taxon>
        <taxon>Anopheles</taxon>
    </lineage>
</organism>